<feature type="domain" description="Exonuclease" evidence="4">
    <location>
        <begin position="7"/>
        <end position="188"/>
    </location>
</feature>
<accession>A0ABS9JLT5</accession>
<evidence type="ECO:0000313" key="6">
    <source>
        <dbReference type="Proteomes" id="UP001299012"/>
    </source>
</evidence>
<dbReference type="PANTHER" id="PTHR30231">
    <property type="entry name" value="DNA POLYMERASE III SUBUNIT EPSILON"/>
    <property type="match status" value="1"/>
</dbReference>
<keyword evidence="1" id="KW-0540">Nuclease</keyword>
<dbReference type="EMBL" id="JAKKZF010000111">
    <property type="protein sequence ID" value="MCG0066527.1"/>
    <property type="molecule type" value="Genomic_DNA"/>
</dbReference>
<gene>
    <name evidence="5" type="ORF">L0F81_25135</name>
</gene>
<reference evidence="5 6" key="1">
    <citation type="submission" date="2022-01" db="EMBL/GenBank/DDBJ databases">
        <title>Draft Genome Sequences of Seven Type Strains of the Genus Streptomyces.</title>
        <authorList>
            <person name="Aziz S."/>
            <person name="Coretto E."/>
            <person name="Chronakova A."/>
            <person name="Sproer C."/>
            <person name="Huber K."/>
            <person name="Nouioui I."/>
            <person name="Gross H."/>
        </authorList>
    </citation>
    <scope>NUCLEOTIDE SEQUENCE [LARGE SCALE GENOMIC DNA]</scope>
    <source>
        <strain evidence="5 6">DSM 41685</strain>
    </source>
</reference>
<dbReference type="Pfam" id="PF00929">
    <property type="entry name" value="RNase_T"/>
    <property type="match status" value="1"/>
</dbReference>
<dbReference type="InterPro" id="IPR012337">
    <property type="entry name" value="RNaseH-like_sf"/>
</dbReference>
<dbReference type="InterPro" id="IPR013520">
    <property type="entry name" value="Ribonucl_H"/>
</dbReference>
<dbReference type="RefSeq" id="WP_086699104.1">
    <property type="nucleotide sequence ID" value="NZ_JAKKZF010000111.1"/>
</dbReference>
<organism evidence="5 6">
    <name type="scientific">Streptomyces tricolor</name>
    <dbReference type="NCBI Taxonomy" id="68277"/>
    <lineage>
        <taxon>Bacteria</taxon>
        <taxon>Bacillati</taxon>
        <taxon>Actinomycetota</taxon>
        <taxon>Actinomycetes</taxon>
        <taxon>Kitasatosporales</taxon>
        <taxon>Streptomycetaceae</taxon>
        <taxon>Streptomyces</taxon>
        <taxon>Streptomyces violaceoruber group</taxon>
    </lineage>
</organism>
<keyword evidence="6" id="KW-1185">Reference proteome</keyword>
<dbReference type="NCBIfam" id="NF005927">
    <property type="entry name" value="PRK07942.1"/>
    <property type="match status" value="1"/>
</dbReference>
<keyword evidence="3" id="KW-0269">Exonuclease</keyword>
<dbReference type="InterPro" id="IPR036397">
    <property type="entry name" value="RNaseH_sf"/>
</dbReference>
<evidence type="ECO:0000313" key="5">
    <source>
        <dbReference type="EMBL" id="MCG0066527.1"/>
    </source>
</evidence>
<keyword evidence="2" id="KW-0378">Hydrolase</keyword>
<evidence type="ECO:0000259" key="4">
    <source>
        <dbReference type="SMART" id="SM00479"/>
    </source>
</evidence>
<dbReference type="SUPFAM" id="SSF53098">
    <property type="entry name" value="Ribonuclease H-like"/>
    <property type="match status" value="1"/>
</dbReference>
<evidence type="ECO:0000256" key="1">
    <source>
        <dbReference type="ARBA" id="ARBA00022722"/>
    </source>
</evidence>
<dbReference type="Proteomes" id="UP001299012">
    <property type="component" value="Unassembled WGS sequence"/>
</dbReference>
<sequence>MSFLQVRRLAWDTETTSTDPTEARIVTAALVGRGGGGADRVQTWLINPGVPIPPETTAIHGVDDERAMADGQDPRSALDEIADTIAKAIDYGMPIVAYNTAYDWSVLHHELQRHGLRPVIDRIHMDEPYTLLDPLVIDKQCDRYRKGSRKLQTVAEHYGVTLTDWHTADADATAALGIADELYRRYPQLDEMGPKQLYAAQKAWRAEQQAGLQEYLRRTKPTAACDPAWPLIPRSRKEGQ</sequence>
<evidence type="ECO:0000256" key="2">
    <source>
        <dbReference type="ARBA" id="ARBA00022801"/>
    </source>
</evidence>
<proteinExistence type="predicted"/>
<dbReference type="PANTHER" id="PTHR30231:SF4">
    <property type="entry name" value="PROTEIN NEN2"/>
    <property type="match status" value="1"/>
</dbReference>
<dbReference type="SMART" id="SM00479">
    <property type="entry name" value="EXOIII"/>
    <property type="match status" value="1"/>
</dbReference>
<evidence type="ECO:0000256" key="3">
    <source>
        <dbReference type="ARBA" id="ARBA00022839"/>
    </source>
</evidence>
<protein>
    <submittedName>
        <fullName evidence="5">DNA polymerase III subunit epsilon</fullName>
    </submittedName>
</protein>
<comment type="caution">
    <text evidence="5">The sequence shown here is derived from an EMBL/GenBank/DDBJ whole genome shotgun (WGS) entry which is preliminary data.</text>
</comment>
<name>A0ABS9JLT5_9ACTN</name>
<dbReference type="Gene3D" id="3.30.420.10">
    <property type="entry name" value="Ribonuclease H-like superfamily/Ribonuclease H"/>
    <property type="match status" value="1"/>
</dbReference>
<dbReference type="CDD" id="cd06127">
    <property type="entry name" value="DEDDh"/>
    <property type="match status" value="1"/>
</dbReference>